<feature type="non-terminal residue" evidence="2">
    <location>
        <position position="124"/>
    </location>
</feature>
<sequence>MRYPTGSGVSSIRTDDPPGIERGISDVLDPHDIPVYLWKDGQATLTRLDNLKRTSLVTYYLQRDYNGQNEPRFHLCDEPFDYSSGPGIGWLPLPEKPEVFSLADGGSLFRGGRVPFEFRLPDNG</sequence>
<accession>A0A0F8WTP5</accession>
<name>A0A0F8WTP5_9ZZZZ</name>
<protein>
    <submittedName>
        <fullName evidence="2">Uncharacterized protein</fullName>
    </submittedName>
</protein>
<gene>
    <name evidence="2" type="ORF">LCGC14_3112390</name>
</gene>
<comment type="caution">
    <text evidence="2">The sequence shown here is derived from an EMBL/GenBank/DDBJ whole genome shotgun (WGS) entry which is preliminary data.</text>
</comment>
<reference evidence="2" key="1">
    <citation type="journal article" date="2015" name="Nature">
        <title>Complex archaea that bridge the gap between prokaryotes and eukaryotes.</title>
        <authorList>
            <person name="Spang A."/>
            <person name="Saw J.H."/>
            <person name="Jorgensen S.L."/>
            <person name="Zaremba-Niedzwiedzka K."/>
            <person name="Martijn J."/>
            <person name="Lind A.E."/>
            <person name="van Eijk R."/>
            <person name="Schleper C."/>
            <person name="Guy L."/>
            <person name="Ettema T.J."/>
        </authorList>
    </citation>
    <scope>NUCLEOTIDE SEQUENCE</scope>
</reference>
<organism evidence="2">
    <name type="scientific">marine sediment metagenome</name>
    <dbReference type="NCBI Taxonomy" id="412755"/>
    <lineage>
        <taxon>unclassified sequences</taxon>
        <taxon>metagenomes</taxon>
        <taxon>ecological metagenomes</taxon>
    </lineage>
</organism>
<dbReference type="AlphaFoldDB" id="A0A0F8WTP5"/>
<proteinExistence type="predicted"/>
<evidence type="ECO:0000313" key="2">
    <source>
        <dbReference type="EMBL" id="KKK51695.1"/>
    </source>
</evidence>
<evidence type="ECO:0000256" key="1">
    <source>
        <dbReference type="SAM" id="MobiDB-lite"/>
    </source>
</evidence>
<feature type="region of interest" description="Disordered" evidence="1">
    <location>
        <begin position="1"/>
        <end position="26"/>
    </location>
</feature>
<dbReference type="EMBL" id="LAZR01067383">
    <property type="protein sequence ID" value="KKK51695.1"/>
    <property type="molecule type" value="Genomic_DNA"/>
</dbReference>